<evidence type="ECO:0000256" key="2">
    <source>
        <dbReference type="ARBA" id="ARBA00022729"/>
    </source>
</evidence>
<dbReference type="GO" id="GO:0016787">
    <property type="term" value="F:hydrolase activity"/>
    <property type="evidence" value="ECO:0007669"/>
    <property type="project" value="UniProtKB-KW"/>
</dbReference>
<proteinExistence type="inferred from homology"/>
<evidence type="ECO:0000313" key="6">
    <source>
        <dbReference type="EMBL" id="RAH97361.1"/>
    </source>
</evidence>
<dbReference type="CDD" id="cd16031">
    <property type="entry name" value="G6S_like"/>
    <property type="match status" value="1"/>
</dbReference>
<feature type="domain" description="Sulfatase N-terminal" evidence="5">
    <location>
        <begin position="5"/>
        <end position="380"/>
    </location>
</feature>
<name>A0A8B2NIL4_9HYPH</name>
<dbReference type="Pfam" id="PF00884">
    <property type="entry name" value="Sulfatase"/>
    <property type="match status" value="1"/>
</dbReference>
<dbReference type="InterPro" id="IPR024607">
    <property type="entry name" value="Sulfatase_CS"/>
</dbReference>
<evidence type="ECO:0000313" key="7">
    <source>
        <dbReference type="Proteomes" id="UP000249590"/>
    </source>
</evidence>
<dbReference type="RefSeq" id="WP_111351911.1">
    <property type="nucleotide sequence ID" value="NZ_QHHQ01000009.1"/>
</dbReference>
<sequence>MDQRPNILFIMADDHAAKAIGAYGSGLLETPNIDRIALEGMRLDHCYVTNSICTPSRASILTGTYNHVNGVTTLETLLDNRWPNVAKALQARGYATAIFGKWHLGEGPRHEPAGFDDWCVLPGQGDYFDPRMVTRQGGRHFPGYVTDVITDLCVDWLTARDRKRPFFLMCHHKAPHRSFSPAPRHAELFASETISMPATFDDDYANRARAAREARMRVRVDMTYQDLGLVEPEGLAHYWYENSGRPDHGKVPTDPTGLTLYDRNTGEPFTFATVEELDRFKYQRYIKRYLRTIVAIDESVGRLLDLLEERGDAENTIVVYTSDQGFFLGEHGWFDKRFIYEESLQMPCLIRYPAAFGRGIGNAIATNVDFAPTFLDYAGVSVPSYMQGRSLRPVLEGRVPADWQDVAYHRYWMHKDDIHNAFAHYGVRDQRHKLIYWYNDPLGQPGAHAGDEPPEWELFDCVADPFELCNVFDNPEKANVVRHMLAKLDAKMSEIGDIPAHDSASVLAAIAARQAENTST</sequence>
<evidence type="ECO:0000256" key="4">
    <source>
        <dbReference type="ARBA" id="ARBA00023180"/>
    </source>
</evidence>
<keyword evidence="3" id="KW-0378">Hydrolase</keyword>
<evidence type="ECO:0000256" key="1">
    <source>
        <dbReference type="ARBA" id="ARBA00008779"/>
    </source>
</evidence>
<dbReference type="InterPro" id="IPR000917">
    <property type="entry name" value="Sulfatase_N"/>
</dbReference>
<evidence type="ECO:0000256" key="3">
    <source>
        <dbReference type="ARBA" id="ARBA00022801"/>
    </source>
</evidence>
<protein>
    <submittedName>
        <fullName evidence="6">Sulfatase</fullName>
    </submittedName>
</protein>
<comment type="similarity">
    <text evidence="1">Belongs to the sulfatase family.</text>
</comment>
<reference evidence="6 7" key="1">
    <citation type="submission" date="2018-05" db="EMBL/GenBank/DDBJ databases">
        <title>Acuticoccus sediminis sp. nov., isolated from deep-sea sediment of Indian Ocean.</title>
        <authorList>
            <person name="Liu X."/>
            <person name="Lai Q."/>
            <person name="Du Y."/>
            <person name="Sun F."/>
            <person name="Zhang X."/>
            <person name="Wang S."/>
            <person name="Shao Z."/>
        </authorList>
    </citation>
    <scope>NUCLEOTIDE SEQUENCE [LARGE SCALE GENOMIC DNA]</scope>
    <source>
        <strain evidence="6 7">PTG4-2</strain>
    </source>
</reference>
<dbReference type="AlphaFoldDB" id="A0A8B2NIL4"/>
<keyword evidence="4" id="KW-0325">Glycoprotein</keyword>
<dbReference type="EMBL" id="QHHQ01000009">
    <property type="protein sequence ID" value="RAH97361.1"/>
    <property type="molecule type" value="Genomic_DNA"/>
</dbReference>
<keyword evidence="7" id="KW-1185">Reference proteome</keyword>
<dbReference type="InterPro" id="IPR017850">
    <property type="entry name" value="Alkaline_phosphatase_core_sf"/>
</dbReference>
<dbReference type="SUPFAM" id="SSF53649">
    <property type="entry name" value="Alkaline phosphatase-like"/>
    <property type="match status" value="1"/>
</dbReference>
<dbReference type="PROSITE" id="PS00523">
    <property type="entry name" value="SULFATASE_1"/>
    <property type="match status" value="1"/>
</dbReference>
<comment type="caution">
    <text evidence="6">The sequence shown here is derived from an EMBL/GenBank/DDBJ whole genome shotgun (WGS) entry which is preliminary data.</text>
</comment>
<evidence type="ECO:0000259" key="5">
    <source>
        <dbReference type="Pfam" id="PF00884"/>
    </source>
</evidence>
<dbReference type="PANTHER" id="PTHR43108:SF6">
    <property type="entry name" value="N-SULPHOGLUCOSAMINE SULPHOHYDROLASE"/>
    <property type="match status" value="1"/>
</dbReference>
<dbReference type="Proteomes" id="UP000249590">
    <property type="component" value="Unassembled WGS sequence"/>
</dbReference>
<accession>A0A8B2NIL4</accession>
<gene>
    <name evidence="6" type="ORF">DLJ53_29640</name>
</gene>
<dbReference type="OrthoDB" id="9795675at2"/>
<dbReference type="PANTHER" id="PTHR43108">
    <property type="entry name" value="N-ACETYLGLUCOSAMINE-6-SULFATASE FAMILY MEMBER"/>
    <property type="match status" value="1"/>
</dbReference>
<keyword evidence="2" id="KW-0732">Signal</keyword>
<organism evidence="6 7">
    <name type="scientific">Acuticoccus sediminis</name>
    <dbReference type="NCBI Taxonomy" id="2184697"/>
    <lineage>
        <taxon>Bacteria</taxon>
        <taxon>Pseudomonadati</taxon>
        <taxon>Pseudomonadota</taxon>
        <taxon>Alphaproteobacteria</taxon>
        <taxon>Hyphomicrobiales</taxon>
        <taxon>Amorphaceae</taxon>
        <taxon>Acuticoccus</taxon>
    </lineage>
</organism>
<dbReference type="Gene3D" id="3.40.720.10">
    <property type="entry name" value="Alkaline Phosphatase, subunit A"/>
    <property type="match status" value="1"/>
</dbReference>